<protein>
    <submittedName>
        <fullName evidence="2">Uncharacterized protein</fullName>
    </submittedName>
</protein>
<dbReference type="PANTHER" id="PTHR24121">
    <property type="entry name" value="NO MECHANORECEPTOR POTENTIAL C, ISOFORM D-RELATED"/>
    <property type="match status" value="1"/>
</dbReference>
<keyword evidence="1" id="KW-0040">ANK repeat</keyword>
<dbReference type="STRING" id="1169540.A0A0G4GA88"/>
<dbReference type="Gene3D" id="1.25.40.20">
    <property type="entry name" value="Ankyrin repeat-containing domain"/>
    <property type="match status" value="3"/>
</dbReference>
<dbReference type="PhylomeDB" id="A0A0G4GA88"/>
<name>A0A0G4GA88_VITBC</name>
<evidence type="ECO:0000256" key="1">
    <source>
        <dbReference type="PROSITE-ProRule" id="PRU00023"/>
    </source>
</evidence>
<dbReference type="OMA" id="PLWEEND"/>
<evidence type="ECO:0000313" key="3">
    <source>
        <dbReference type="Proteomes" id="UP000041254"/>
    </source>
</evidence>
<dbReference type="PANTHER" id="PTHR24121:SF23">
    <property type="entry name" value="NO MECHANORECEPTOR POTENTIAL C, ISOFORM H"/>
    <property type="match status" value="1"/>
</dbReference>
<keyword evidence="3" id="KW-1185">Reference proteome</keyword>
<dbReference type="InterPro" id="IPR036770">
    <property type="entry name" value="Ankyrin_rpt-contain_sf"/>
</dbReference>
<dbReference type="Pfam" id="PF12796">
    <property type="entry name" value="Ank_2"/>
    <property type="match status" value="2"/>
</dbReference>
<dbReference type="VEuPathDB" id="CryptoDB:Vbra_2660"/>
<dbReference type="PROSITE" id="PS50088">
    <property type="entry name" value="ANK_REPEAT"/>
    <property type="match status" value="1"/>
</dbReference>
<dbReference type="InterPro" id="IPR002110">
    <property type="entry name" value="Ankyrin_rpt"/>
</dbReference>
<organism evidence="2 3">
    <name type="scientific">Vitrella brassicaformis (strain CCMP3155)</name>
    <dbReference type="NCBI Taxonomy" id="1169540"/>
    <lineage>
        <taxon>Eukaryota</taxon>
        <taxon>Sar</taxon>
        <taxon>Alveolata</taxon>
        <taxon>Colpodellida</taxon>
        <taxon>Vitrellaceae</taxon>
        <taxon>Vitrella</taxon>
    </lineage>
</organism>
<proteinExistence type="predicted"/>
<dbReference type="Proteomes" id="UP000041254">
    <property type="component" value="Unassembled WGS sequence"/>
</dbReference>
<gene>
    <name evidence="2" type="ORF">Vbra_2660</name>
</gene>
<dbReference type="InParanoid" id="A0A0G4GA88"/>
<dbReference type="SUPFAM" id="SSF48403">
    <property type="entry name" value="Ankyrin repeat"/>
    <property type="match status" value="2"/>
</dbReference>
<accession>A0A0G4GA88</accession>
<dbReference type="EMBL" id="CDMY01000605">
    <property type="protein sequence ID" value="CEM25891.1"/>
    <property type="molecule type" value="Genomic_DNA"/>
</dbReference>
<reference evidence="2 3" key="1">
    <citation type="submission" date="2014-11" db="EMBL/GenBank/DDBJ databases">
        <authorList>
            <person name="Zhu J."/>
            <person name="Qi W."/>
            <person name="Song R."/>
        </authorList>
    </citation>
    <scope>NUCLEOTIDE SEQUENCE [LARGE SCALE GENOMIC DNA]</scope>
</reference>
<sequence length="568" mass="61902">MDKADVVAALLSIGLSHHISRQDNVLKTPLHAAAQVGNAAVTKLLVSAADSSTLALQDNREQTVLHLAATIGRPAIVPSIVEASKLSRELLLATNRDGSTALHLSIHGDFIDITRLLSRPDSINYKGFLEMTPLQYGVAKGRWMHVHAMLDVVVAARPPSLACLENADQHGRNVLAMAAHGHEAAVVERMAKFCRENRGMHVITARDKDDNSSLHFAASNGNEEMVRLLAAKDGMKSQNTIKKRTPLHEGAAFGNPSALKEMLKHADKEALLLRDSASQTALSVAAACGKSECIRLLANAAAAEGCPELLDIKDKDGDLPLHLALLHDCIDDDVILLLASEGRVKQQRKDGQTAFHLAVVNEDVLLVEELLKRFKGEALFIADERGRTPLDLAWTRFDPDMLRLLSPWAHSEAPLPEGPISSKQGGYGTYDSVAIPLGEGNFIRRIGRAAGLDDQYVRKILAGRPALAANEETRRRIAELEAVLRAAPVSPVEQEGSITIPSWLRRRKSQQDILDEGNSIGGHSFPLWEENDPDLIVRSHSDNEAFVDIGWDGNEGDFSLSKTQSRKF</sequence>
<feature type="repeat" description="ANK" evidence="1">
    <location>
        <begin position="209"/>
        <end position="229"/>
    </location>
</feature>
<dbReference type="OrthoDB" id="909278at2759"/>
<dbReference type="AlphaFoldDB" id="A0A0G4GA88"/>
<evidence type="ECO:0000313" key="2">
    <source>
        <dbReference type="EMBL" id="CEM25891.1"/>
    </source>
</evidence>
<dbReference type="PROSITE" id="PS50297">
    <property type="entry name" value="ANK_REP_REGION"/>
    <property type="match status" value="1"/>
</dbReference>
<dbReference type="SMART" id="SM00248">
    <property type="entry name" value="ANK"/>
    <property type="match status" value="8"/>
</dbReference>